<evidence type="ECO:0000256" key="5">
    <source>
        <dbReference type="SAM" id="MobiDB-lite"/>
    </source>
</evidence>
<dbReference type="InterPro" id="IPR001506">
    <property type="entry name" value="Peptidase_M12A"/>
</dbReference>
<reference evidence="7" key="1">
    <citation type="submission" date="2023-10" db="EMBL/GenBank/DDBJ databases">
        <authorList>
            <person name="Chen Y."/>
            <person name="Shah S."/>
            <person name="Dougan E. K."/>
            <person name="Thang M."/>
            <person name="Chan C."/>
        </authorList>
    </citation>
    <scope>NUCLEOTIDE SEQUENCE [LARGE SCALE GENOMIC DNA]</scope>
</reference>
<comment type="cofactor">
    <cofactor evidence="3 4">
        <name>Zn(2+)</name>
        <dbReference type="ChEBI" id="CHEBI:29105"/>
    </cofactor>
    <text evidence="3 4">Binds 1 zinc ion per subunit.</text>
</comment>
<protein>
    <recommendedName>
        <fullName evidence="4">Metalloendopeptidase</fullName>
        <ecNumber evidence="4">3.4.24.-</ecNumber>
    </recommendedName>
</protein>
<feature type="region of interest" description="Disordered" evidence="5">
    <location>
        <begin position="1025"/>
        <end position="1060"/>
    </location>
</feature>
<feature type="compositionally biased region" description="Pro residues" evidence="5">
    <location>
        <begin position="731"/>
        <end position="757"/>
    </location>
</feature>
<dbReference type="InterPro" id="IPR006026">
    <property type="entry name" value="Peptidase_Metallo"/>
</dbReference>
<keyword evidence="3 4" id="KW-0645">Protease</keyword>
<dbReference type="PANTHER" id="PTHR10127">
    <property type="entry name" value="DISCOIDIN, CUB, EGF, LAMININ , AND ZINC METALLOPROTEASE DOMAIN CONTAINING"/>
    <property type="match status" value="1"/>
</dbReference>
<dbReference type="Proteomes" id="UP001189429">
    <property type="component" value="Unassembled WGS sequence"/>
</dbReference>
<keyword evidence="3 4" id="KW-0482">Metalloprotease</keyword>
<evidence type="ECO:0000256" key="1">
    <source>
        <dbReference type="ARBA" id="ARBA00022729"/>
    </source>
</evidence>
<feature type="region of interest" description="Disordered" evidence="5">
    <location>
        <begin position="1134"/>
        <end position="1175"/>
    </location>
</feature>
<feature type="binding site" evidence="3">
    <location>
        <position position="340"/>
    </location>
    <ligand>
        <name>Zn(2+)</name>
        <dbReference type="ChEBI" id="CHEBI:29105"/>
        <note>catalytic</note>
    </ligand>
</feature>
<evidence type="ECO:0000256" key="3">
    <source>
        <dbReference type="PROSITE-ProRule" id="PRU01211"/>
    </source>
</evidence>
<evidence type="ECO:0000259" key="6">
    <source>
        <dbReference type="PROSITE" id="PS51864"/>
    </source>
</evidence>
<keyword evidence="3 4" id="KW-0479">Metal-binding</keyword>
<feature type="domain" description="Peptidase M12A" evidence="6">
    <location>
        <begin position="237"/>
        <end position="455"/>
    </location>
</feature>
<feature type="compositionally biased region" description="Low complexity" evidence="5">
    <location>
        <begin position="842"/>
        <end position="895"/>
    </location>
</feature>
<feature type="region of interest" description="Disordered" evidence="5">
    <location>
        <begin position="728"/>
        <end position="900"/>
    </location>
</feature>
<dbReference type="InterPro" id="IPR006970">
    <property type="entry name" value="PT"/>
</dbReference>
<gene>
    <name evidence="7" type="ORF">PCOR1329_LOCUS63838</name>
</gene>
<evidence type="ECO:0000256" key="2">
    <source>
        <dbReference type="ARBA" id="ARBA00022737"/>
    </source>
</evidence>
<dbReference type="Pfam" id="PF04886">
    <property type="entry name" value="PT"/>
    <property type="match status" value="2"/>
</dbReference>
<feature type="binding site" evidence="3">
    <location>
        <position position="350"/>
    </location>
    <ligand>
        <name>Zn(2+)</name>
        <dbReference type="ChEBI" id="CHEBI:29105"/>
        <note>catalytic</note>
    </ligand>
</feature>
<keyword evidence="2" id="KW-0677">Repeat</keyword>
<evidence type="ECO:0000256" key="4">
    <source>
        <dbReference type="RuleBase" id="RU361183"/>
    </source>
</evidence>
<dbReference type="SMART" id="SM00235">
    <property type="entry name" value="ZnMc"/>
    <property type="match status" value="1"/>
</dbReference>
<dbReference type="Gene3D" id="3.40.390.10">
    <property type="entry name" value="Collagenase (Catalytic Domain)"/>
    <property type="match status" value="1"/>
</dbReference>
<sequence length="1175" mass="123752">MSVMPGYVELGCFELAPRDTGAQKVCVQEESRDTFCEDWRFPIPCRSGFPFYTFCRNLEGAAPGVEAHMFEKECFDKCIHKGMDMAAVVEGVECRCGATPNNVAVWRSDAAPTKKLFSMDSVFAVRALPINYGTICPLKVLRYTGAYDTGFVPIQYFGANVMDQAYVDSMVLEHDIAAESEEEKPNLDFIHYDANRTTAGGGGNRSRDDPAWLRPCYPSNCASSRGPWMLRQTEAPAGMPSGAEKVWEEYTIVPYMFEDGVQPMDETRKEAFRAAAAEWASHTCIVLKEASSPTALDPSGNYISVKDLDYCYVVGGLGYGTSTINLGWCSTMSHVGNIVHEIGHALGMLHEQQRQDAQKSYHGHGPHLEVYWDQIDPSWRSQYLPIDTSYIGSGHDGDRDPWDAGYAPYDFGSLMHYPSAQRFTTIPADELSKTGQRAALSAGDILQINDMYQCIQEDGATSQPTPAPSAPEVLVVSGACPFQSGLNGEWARAGYTKTGHAYYMKGWRSLYYDHSCNGAGFTSTWVFDSTEPDVNKDSDLDNDGVCSFIGYHFSASDVPHLGHVEWSIFCGTWFDPVTLTVEQGVAPTPVPTLGPGQTKAPTPAPASSLGFTIANACEEKNYLDGAYSAQGVTASGLPYYKHDQYPLYVYWDSHCDGASFPSAWIFDNDAPSTSAPSDLDGDGQCSFFGFMESPLQLLEPGQHTFNIYCAYWMPVGLSVTVAAAPTAAPVPASPAPTPLPTLEPTPEPTPSPTPAPTAGPTTQPTTAPTAGPTALPTAAPTAGPTAQPTVAPTAGPTASPTAAPTAGPTALPTAAPTAGPTAQPTVAPTADPTSAPTPEPTASPTAAPTAQPTAGPTVSPTVAPTAGPTAQPSAAPTAKPTASPSLAPGPTGPTAMPTPGPTETPVYFSYLEFTVAGIDYSSLAASQELMAAFTAKIAKSTCGSVGLPAYNCSVVVFAGSVKVGVTIGGKSSYEDASSLAAALSEVNETLQTDVVDSVTNDTQIMAATDSISVATSELHVSIRTGPPQIDGIGSGPPPMDGMGASNGNEASATGDPHVSSVTGRKFDVNLPGGYVLIRAPQDPRLPAKLEVNATLATSGGAACGLYIKSIRLGGEWLANQLVDVRPLQRDVEGGNAAGTRTVRPFSVRIQERLPSWRPPGPSTSRGRTSTGGAGS</sequence>
<dbReference type="InterPro" id="IPR024079">
    <property type="entry name" value="MetalloPept_cat_dom_sf"/>
</dbReference>
<comment type="caution">
    <text evidence="3">Lacks conserved residue(s) required for the propagation of feature annotation.</text>
</comment>
<evidence type="ECO:0000313" key="7">
    <source>
        <dbReference type="EMBL" id="CAK0880811.1"/>
    </source>
</evidence>
<dbReference type="Pfam" id="PF01400">
    <property type="entry name" value="Astacin"/>
    <property type="match status" value="1"/>
</dbReference>
<name>A0ABN9W7T9_9DINO</name>
<comment type="caution">
    <text evidence="7">The sequence shown here is derived from an EMBL/GenBank/DDBJ whole genome shotgun (WGS) entry which is preliminary data.</text>
</comment>
<evidence type="ECO:0000313" key="8">
    <source>
        <dbReference type="Proteomes" id="UP001189429"/>
    </source>
</evidence>
<keyword evidence="3 4" id="KW-0378">Hydrolase</keyword>
<keyword evidence="1" id="KW-0732">Signal</keyword>
<feature type="compositionally biased region" description="Low complexity" evidence="5">
    <location>
        <begin position="758"/>
        <end position="834"/>
    </location>
</feature>
<dbReference type="SUPFAM" id="SSF55486">
    <property type="entry name" value="Metalloproteases ('zincins'), catalytic domain"/>
    <property type="match status" value="1"/>
</dbReference>
<accession>A0ABN9W7T9</accession>
<keyword evidence="3 4" id="KW-0862">Zinc</keyword>
<dbReference type="PROSITE" id="PS51864">
    <property type="entry name" value="ASTACIN"/>
    <property type="match status" value="1"/>
</dbReference>
<dbReference type="PRINTS" id="PR00480">
    <property type="entry name" value="ASTACIN"/>
</dbReference>
<dbReference type="EC" id="3.4.24.-" evidence="4"/>
<feature type="binding site" evidence="3">
    <location>
        <position position="344"/>
    </location>
    <ligand>
        <name>Zn(2+)</name>
        <dbReference type="ChEBI" id="CHEBI:29105"/>
        <note>catalytic</note>
    </ligand>
</feature>
<dbReference type="EMBL" id="CAUYUJ010018119">
    <property type="protein sequence ID" value="CAK0880811.1"/>
    <property type="molecule type" value="Genomic_DNA"/>
</dbReference>
<feature type="active site" evidence="3">
    <location>
        <position position="341"/>
    </location>
</feature>
<keyword evidence="8" id="KW-1185">Reference proteome</keyword>
<proteinExistence type="predicted"/>
<dbReference type="PANTHER" id="PTHR10127:SF850">
    <property type="entry name" value="METALLOENDOPEPTIDASE"/>
    <property type="match status" value="1"/>
</dbReference>
<organism evidence="7 8">
    <name type="scientific">Prorocentrum cordatum</name>
    <dbReference type="NCBI Taxonomy" id="2364126"/>
    <lineage>
        <taxon>Eukaryota</taxon>
        <taxon>Sar</taxon>
        <taxon>Alveolata</taxon>
        <taxon>Dinophyceae</taxon>
        <taxon>Prorocentrales</taxon>
        <taxon>Prorocentraceae</taxon>
        <taxon>Prorocentrum</taxon>
    </lineage>
</organism>